<protein>
    <submittedName>
        <fullName evidence="2">Uncharacterized protein</fullName>
    </submittedName>
</protein>
<gene>
    <name evidence="2" type="ORF">KTC_27960</name>
</gene>
<sequence>MLNIRCSIGIKEQLDSSWQGWFEDLQILPQVSGTTILYGYLIDQAALYQVLLKINSLGLTLLSLQTQEVASLQGRAEKEIASEKDKEHNDQSYRFLPDKQILGE</sequence>
<evidence type="ECO:0000313" key="2">
    <source>
        <dbReference type="EMBL" id="BBH88045.1"/>
    </source>
</evidence>
<name>A0A455SPB5_9CHLR</name>
<accession>A0A455SPB5</accession>
<evidence type="ECO:0000256" key="1">
    <source>
        <dbReference type="SAM" id="MobiDB-lite"/>
    </source>
</evidence>
<feature type="compositionally biased region" description="Basic and acidic residues" evidence="1">
    <location>
        <begin position="80"/>
        <end position="91"/>
    </location>
</feature>
<proteinExistence type="predicted"/>
<organism evidence="2">
    <name type="scientific">Thermosporothrix sp. COM3</name>
    <dbReference type="NCBI Taxonomy" id="2490863"/>
    <lineage>
        <taxon>Bacteria</taxon>
        <taxon>Bacillati</taxon>
        <taxon>Chloroflexota</taxon>
        <taxon>Ktedonobacteria</taxon>
        <taxon>Ktedonobacterales</taxon>
        <taxon>Thermosporotrichaceae</taxon>
        <taxon>Thermosporothrix</taxon>
    </lineage>
</organism>
<dbReference type="EMBL" id="AP019376">
    <property type="protein sequence ID" value="BBH88045.1"/>
    <property type="molecule type" value="Genomic_DNA"/>
</dbReference>
<dbReference type="AlphaFoldDB" id="A0A455SPB5"/>
<reference evidence="2" key="1">
    <citation type="submission" date="2018-12" db="EMBL/GenBank/DDBJ databases">
        <title>Novel natural products biosynthetic potential of the class Ktedonobacteria.</title>
        <authorList>
            <person name="Zheng Y."/>
            <person name="Saitou A."/>
            <person name="Wang C.M."/>
            <person name="Toyoda A."/>
            <person name="Minakuchi Y."/>
            <person name="Sekiguchi Y."/>
            <person name="Ueda K."/>
            <person name="Takano H."/>
            <person name="Sakai Y."/>
            <person name="Yokota A."/>
            <person name="Yabe S."/>
        </authorList>
    </citation>
    <scope>NUCLEOTIDE SEQUENCE</scope>
    <source>
        <strain evidence="2">COM3</strain>
    </source>
</reference>
<feature type="region of interest" description="Disordered" evidence="1">
    <location>
        <begin position="80"/>
        <end position="104"/>
    </location>
</feature>